<evidence type="ECO:0000259" key="1">
    <source>
        <dbReference type="Pfam" id="PF13847"/>
    </source>
</evidence>
<reference evidence="2" key="1">
    <citation type="submission" date="2023-01" db="EMBL/GenBank/DDBJ databases">
        <title>Biogeochemical cycle of methane in antarctic sediments.</title>
        <authorList>
            <person name="Roldan D.M."/>
            <person name="Menes R.J."/>
        </authorList>
    </citation>
    <scope>NUCLEOTIDE SEQUENCE [LARGE SCALE GENOMIC DNA]</scope>
    <source>
        <strain evidence="2">K-2018 MAG008</strain>
    </source>
</reference>
<accession>A0AA43TKM7</accession>
<keyword evidence="2" id="KW-0489">Methyltransferase</keyword>
<name>A0AA43TKM7_9GAMM</name>
<feature type="domain" description="Methyltransferase" evidence="1">
    <location>
        <begin position="34"/>
        <end position="157"/>
    </location>
</feature>
<dbReference type="PANTHER" id="PTHR43591">
    <property type="entry name" value="METHYLTRANSFERASE"/>
    <property type="match status" value="1"/>
</dbReference>
<organism evidence="2 3">
    <name type="scientific">Candidatus Methylobacter titanis</name>
    <dbReference type="NCBI Taxonomy" id="3053457"/>
    <lineage>
        <taxon>Bacteria</taxon>
        <taxon>Pseudomonadati</taxon>
        <taxon>Pseudomonadota</taxon>
        <taxon>Gammaproteobacteria</taxon>
        <taxon>Methylococcales</taxon>
        <taxon>Methylococcaceae</taxon>
        <taxon>Methylobacter</taxon>
    </lineage>
</organism>
<dbReference type="Proteomes" id="UP001160519">
    <property type="component" value="Unassembled WGS sequence"/>
</dbReference>
<dbReference type="PANTHER" id="PTHR43591:SF78">
    <property type="entry name" value="SLR0407 PROTEIN"/>
    <property type="match status" value="1"/>
</dbReference>
<comment type="caution">
    <text evidence="2">The sequence shown here is derived from an EMBL/GenBank/DDBJ whole genome shotgun (WGS) entry which is preliminary data.</text>
</comment>
<gene>
    <name evidence="2" type="ORF">PSU93_03650</name>
</gene>
<dbReference type="InterPro" id="IPR029063">
    <property type="entry name" value="SAM-dependent_MTases_sf"/>
</dbReference>
<dbReference type="Gene3D" id="3.40.50.150">
    <property type="entry name" value="Vaccinia Virus protein VP39"/>
    <property type="match status" value="1"/>
</dbReference>
<evidence type="ECO:0000313" key="2">
    <source>
        <dbReference type="EMBL" id="MDI1230228.1"/>
    </source>
</evidence>
<proteinExistence type="predicted"/>
<keyword evidence="2" id="KW-0808">Transferase</keyword>
<keyword evidence="3" id="KW-1185">Reference proteome</keyword>
<dbReference type="GO" id="GO:0032259">
    <property type="term" value="P:methylation"/>
    <property type="evidence" value="ECO:0007669"/>
    <property type="project" value="UniProtKB-KW"/>
</dbReference>
<dbReference type="GO" id="GO:0008168">
    <property type="term" value="F:methyltransferase activity"/>
    <property type="evidence" value="ECO:0007669"/>
    <property type="project" value="UniProtKB-KW"/>
</dbReference>
<sequence>MAQPKGYVDPNYLHIIGNQLNQIKQRSYALMKIQPGHKVLDLGCGPGTDTIPLAPMVGGNGQVIGADYDEAMIAEAEQRAEQAGVNTWVGHQRVDAMSLPFATDYFDSCRSERLFQHLPNPAPALAEMTRVTKPGGWVVVADTDWGSLSTDSDETDIERRLAQFLAESSLHNGYSGRKLYRLFKQQNLADISFEVFPVATPSYALARQATQAERIEQEALKAGVITAKELQRWQTGLEKADSEGVYFCSVNVMMFAGRKN</sequence>
<dbReference type="CDD" id="cd02440">
    <property type="entry name" value="AdoMet_MTases"/>
    <property type="match status" value="1"/>
</dbReference>
<dbReference type="InterPro" id="IPR025714">
    <property type="entry name" value="Methyltranfer_dom"/>
</dbReference>
<evidence type="ECO:0000313" key="3">
    <source>
        <dbReference type="Proteomes" id="UP001160519"/>
    </source>
</evidence>
<dbReference type="EMBL" id="JAQSDF010000006">
    <property type="protein sequence ID" value="MDI1230228.1"/>
    <property type="molecule type" value="Genomic_DNA"/>
</dbReference>
<dbReference type="SUPFAM" id="SSF53335">
    <property type="entry name" value="S-adenosyl-L-methionine-dependent methyltransferases"/>
    <property type="match status" value="1"/>
</dbReference>
<protein>
    <submittedName>
        <fullName evidence="2">Methyltransferase domain-containing protein</fullName>
    </submittedName>
</protein>
<dbReference type="Pfam" id="PF13847">
    <property type="entry name" value="Methyltransf_31"/>
    <property type="match status" value="1"/>
</dbReference>
<dbReference type="AlphaFoldDB" id="A0AA43TKM7"/>